<gene>
    <name evidence="2" type="ORF">KTH89_01675</name>
</gene>
<evidence type="ECO:0000313" key="2">
    <source>
        <dbReference type="EMBL" id="MBU9735224.1"/>
    </source>
</evidence>
<dbReference type="NCBIfam" id="TIGR03936">
    <property type="entry name" value="sam_1_link_chp"/>
    <property type="match status" value="1"/>
</dbReference>
<feature type="domain" description="DUF2344" evidence="1">
    <location>
        <begin position="2"/>
        <end position="185"/>
    </location>
</feature>
<keyword evidence="3" id="KW-1185">Reference proteome</keyword>
<dbReference type="InterPro" id="IPR018768">
    <property type="entry name" value="DUF2344"/>
</dbReference>
<reference evidence="2" key="1">
    <citation type="submission" date="2021-06" db="EMBL/GenBank/DDBJ databases">
        <title>Description of novel taxa of the family Lachnospiraceae.</title>
        <authorList>
            <person name="Chaplin A.V."/>
            <person name="Sokolova S.R."/>
            <person name="Pikina A.P."/>
            <person name="Korzhanova M."/>
            <person name="Belova V."/>
            <person name="Korostin D."/>
            <person name="Efimov B.A."/>
        </authorList>
    </citation>
    <scope>NUCLEOTIDE SEQUENCE</scope>
    <source>
        <strain evidence="2">ASD5720</strain>
    </source>
</reference>
<name>A0A949JV54_9FIRM</name>
<comment type="caution">
    <text evidence="2">The sequence shown here is derived from an EMBL/GenBank/DDBJ whole genome shotgun (WGS) entry which is preliminary data.</text>
</comment>
<proteinExistence type="predicted"/>
<sequence>MKIRIKFGKYGAMKFIGHLDIMRYFQKAMRRAGIPISYSGGYSPHMIMSFASPLGVGLTSDGEYMDIEAEECLPSEEAVRRLNDVMVEGMKVFRYRLLPDDAGNAMSLVAAADYLVCFREGCAPALAWQDQLQDFFSQDEIPILKKTKKSEKVVDIKPLIYSLELCEGDIISMRLSAGSADNLKPELVMEAFAAFSGFELPQFGIQIHRKELYARSEDTLLPLEALGEDIGE</sequence>
<dbReference type="EMBL" id="JAHQCW010000002">
    <property type="protein sequence ID" value="MBU9735224.1"/>
    <property type="molecule type" value="Genomic_DNA"/>
</dbReference>
<dbReference type="Proteomes" id="UP000712157">
    <property type="component" value="Unassembled WGS sequence"/>
</dbReference>
<evidence type="ECO:0000313" key="3">
    <source>
        <dbReference type="Proteomes" id="UP000712157"/>
    </source>
</evidence>
<protein>
    <submittedName>
        <fullName evidence="2">TIGR03936 family radical SAM-associated protein</fullName>
    </submittedName>
</protein>
<evidence type="ECO:0000259" key="1">
    <source>
        <dbReference type="Pfam" id="PF10105"/>
    </source>
</evidence>
<organism evidence="2 3">
    <name type="scientific">Diplocloster agilis</name>
    <dbReference type="NCBI Taxonomy" id="2850323"/>
    <lineage>
        <taxon>Bacteria</taxon>
        <taxon>Bacillati</taxon>
        <taxon>Bacillota</taxon>
        <taxon>Clostridia</taxon>
        <taxon>Lachnospirales</taxon>
        <taxon>Lachnospiraceae</taxon>
        <taxon>Diplocloster</taxon>
    </lineage>
</organism>
<dbReference type="AlphaFoldDB" id="A0A949JV54"/>
<dbReference type="Pfam" id="PF10105">
    <property type="entry name" value="DUF2344"/>
    <property type="match status" value="1"/>
</dbReference>
<accession>A0A949JV54</accession>